<dbReference type="SMART" id="SM01008">
    <property type="entry name" value="Ald_Xan_dh_C"/>
    <property type="match status" value="1"/>
</dbReference>
<proteinExistence type="predicted"/>
<dbReference type="InterPro" id="IPR036856">
    <property type="entry name" value="Ald_Oxase/Xan_DH_a/b_sf"/>
</dbReference>
<dbReference type="InterPro" id="IPR008274">
    <property type="entry name" value="AldOxase/xan_DH_MoCoBD1"/>
</dbReference>
<dbReference type="GO" id="GO:0005506">
    <property type="term" value="F:iron ion binding"/>
    <property type="evidence" value="ECO:0007669"/>
    <property type="project" value="InterPro"/>
</dbReference>
<dbReference type="InterPro" id="IPR037165">
    <property type="entry name" value="AldOxase/xan_DH_Mopterin-bd_sf"/>
</dbReference>
<dbReference type="SUPFAM" id="SSF54665">
    <property type="entry name" value="CO dehydrogenase molybdoprotein N-domain-like"/>
    <property type="match status" value="1"/>
</dbReference>
<dbReference type="InterPro" id="IPR046867">
    <property type="entry name" value="AldOxase/xan_DH_MoCoBD2"/>
</dbReference>
<dbReference type="OrthoDB" id="9758509at2"/>
<protein>
    <submittedName>
        <fullName evidence="4">Xanthine dehydrogenase family protein molybdopterin-binding subunit</fullName>
    </submittedName>
</protein>
<dbReference type="InterPro" id="IPR016208">
    <property type="entry name" value="Ald_Oxase/xanthine_DH-like"/>
</dbReference>
<dbReference type="Proteomes" id="UP000316988">
    <property type="component" value="Unassembled WGS sequence"/>
</dbReference>
<comment type="caution">
    <text evidence="4">The sequence shown here is derived from an EMBL/GenBank/DDBJ whole genome shotgun (WGS) entry which is preliminary data.</text>
</comment>
<name>A0A554RVN8_9ACTN</name>
<dbReference type="Gene3D" id="3.30.365.10">
    <property type="entry name" value="Aldehyde oxidase/xanthine dehydrogenase, molybdopterin binding domain"/>
    <property type="match status" value="4"/>
</dbReference>
<reference evidence="4 5" key="1">
    <citation type="submission" date="2019-07" db="EMBL/GenBank/DDBJ databases">
        <authorList>
            <person name="Zhao L.H."/>
        </authorList>
    </citation>
    <scope>NUCLEOTIDE SEQUENCE [LARGE SCALE GENOMIC DNA]</scope>
    <source>
        <strain evidence="4 5">Co35</strain>
    </source>
</reference>
<gene>
    <name evidence="4" type="ORF">FNM00_14765</name>
</gene>
<evidence type="ECO:0000259" key="3">
    <source>
        <dbReference type="SMART" id="SM01008"/>
    </source>
</evidence>
<dbReference type="AlphaFoldDB" id="A0A554RVN8"/>
<dbReference type="Pfam" id="PF20256">
    <property type="entry name" value="MoCoBD_2"/>
    <property type="match status" value="2"/>
</dbReference>
<dbReference type="RefSeq" id="WP_143914319.1">
    <property type="nucleotide sequence ID" value="NZ_VLNT01000015.1"/>
</dbReference>
<keyword evidence="5" id="KW-1185">Reference proteome</keyword>
<evidence type="ECO:0000313" key="4">
    <source>
        <dbReference type="EMBL" id="TSD58166.1"/>
    </source>
</evidence>
<dbReference type="PANTHER" id="PTHR11908">
    <property type="entry name" value="XANTHINE DEHYDROGENASE"/>
    <property type="match status" value="1"/>
</dbReference>
<dbReference type="SUPFAM" id="SSF56003">
    <property type="entry name" value="Molybdenum cofactor-binding domain"/>
    <property type="match status" value="1"/>
</dbReference>
<keyword evidence="1" id="KW-0500">Molybdenum</keyword>
<sequence>MTGAIGTSTARVDGIAKVTGTARYAYEHPFTDPVYLYPVQATITRGKIDTFHASAAEEVDGVLAVLSPWNAPRLADISDPELTLLQGPEVKFRGQIIGAVIATTPEIARYAQSLVEVGYAEEEHDTVLRTDHPDRYPEDDPQTIGDDVDQALSDAEIVIDQQYSTPEEHNTPMEPHTSVARWHAEEQHLTLTTATQGPHSVVDTLAPLLGLEPQQLRVVSPHVGGGFGSKAAPHAHDVLAALGAMAVPGRSVKYAITRQQGFVFVGYRSPTQQHLRLGARADGTLTAIDHESFSQVSPVGSFSENASSISASMYAADSRRLVHHLVPLDVPPPHWMRAPGEAPGMFALEVAMDELAVAAGVDPVELRLRNDPPRDPATGNRWTSRRLVDCLHEGARQFGWQDRDPRPGVRRDGEWLVGTGMASATYPHVMMPGTKATIRHNGAGRYTVRTGAADIGTGAWTTLTLISADALGISPDRVTMEIGDSSLPTATVAGGSSGTSSWGSAIVAAAEMFRRQHGEDPDAGAQTTGGVSEDPLAEGYTAASFGAHFVEVRVHPGTGEVRVPRMRGVFSIGRVINPRTVRSQLLGGMVMGVSMALHERSVRDPRFGHVVTQDLASYHVPVHADIEDMDASWLDDSDELATPMGSRGAGEIGIVGSAAAIANAVYHATGLRLRHLPLTPAVLLGD</sequence>
<evidence type="ECO:0000256" key="1">
    <source>
        <dbReference type="ARBA" id="ARBA00022505"/>
    </source>
</evidence>
<evidence type="ECO:0000256" key="2">
    <source>
        <dbReference type="ARBA" id="ARBA00023002"/>
    </source>
</evidence>
<dbReference type="EMBL" id="VLNT01000015">
    <property type="protein sequence ID" value="TSD58166.1"/>
    <property type="molecule type" value="Genomic_DNA"/>
</dbReference>
<dbReference type="InterPro" id="IPR000674">
    <property type="entry name" value="Ald_Oxase/Xan_DH_a/b"/>
</dbReference>
<feature type="domain" description="Aldehyde oxidase/xanthine dehydrogenase a/b hammerhead" evidence="3">
    <location>
        <begin position="19"/>
        <end position="123"/>
    </location>
</feature>
<dbReference type="Gene3D" id="3.90.1170.50">
    <property type="entry name" value="Aldehyde oxidase/xanthine dehydrogenase, a/b hammerhead"/>
    <property type="match status" value="1"/>
</dbReference>
<dbReference type="PANTHER" id="PTHR11908:SF132">
    <property type="entry name" value="ALDEHYDE OXIDASE 1-RELATED"/>
    <property type="match status" value="1"/>
</dbReference>
<evidence type="ECO:0000313" key="5">
    <source>
        <dbReference type="Proteomes" id="UP000316988"/>
    </source>
</evidence>
<dbReference type="Pfam" id="PF01315">
    <property type="entry name" value="Ald_Xan_dh_C"/>
    <property type="match status" value="1"/>
</dbReference>
<accession>A0A554RVN8</accession>
<organism evidence="4 5">
    <name type="scientific">Aeromicrobium piscarium</name>
    <dbReference type="NCBI Taxonomy" id="2590901"/>
    <lineage>
        <taxon>Bacteria</taxon>
        <taxon>Bacillati</taxon>
        <taxon>Actinomycetota</taxon>
        <taxon>Actinomycetes</taxon>
        <taxon>Propionibacteriales</taxon>
        <taxon>Nocardioidaceae</taxon>
        <taxon>Aeromicrobium</taxon>
    </lineage>
</organism>
<keyword evidence="2" id="KW-0560">Oxidoreductase</keyword>
<dbReference type="GO" id="GO:0016491">
    <property type="term" value="F:oxidoreductase activity"/>
    <property type="evidence" value="ECO:0007669"/>
    <property type="project" value="UniProtKB-KW"/>
</dbReference>
<dbReference type="Pfam" id="PF02738">
    <property type="entry name" value="MoCoBD_1"/>
    <property type="match status" value="1"/>
</dbReference>